<dbReference type="SUPFAM" id="SSF49899">
    <property type="entry name" value="Concanavalin A-like lectins/glucanases"/>
    <property type="match status" value="1"/>
</dbReference>
<dbReference type="InterPro" id="IPR000757">
    <property type="entry name" value="Beta-glucanase-like"/>
</dbReference>
<evidence type="ECO:0000256" key="1">
    <source>
        <dbReference type="ARBA" id="ARBA00006865"/>
    </source>
</evidence>
<proteinExistence type="inferred from homology"/>
<keyword evidence="5" id="KW-1185">Reference proteome</keyword>
<accession>A0A371RHL2</accession>
<dbReference type="GO" id="GO:0004553">
    <property type="term" value="F:hydrolase activity, hydrolyzing O-glycosyl compounds"/>
    <property type="evidence" value="ECO:0007669"/>
    <property type="project" value="InterPro"/>
</dbReference>
<evidence type="ECO:0000313" key="5">
    <source>
        <dbReference type="Proteomes" id="UP000264589"/>
    </source>
</evidence>
<dbReference type="Proteomes" id="UP000264589">
    <property type="component" value="Unassembled WGS sequence"/>
</dbReference>
<dbReference type="CDD" id="cd08023">
    <property type="entry name" value="GH16_laminarinase_like"/>
    <property type="match status" value="1"/>
</dbReference>
<comment type="similarity">
    <text evidence="1">Belongs to the glycosyl hydrolase 16 family.</text>
</comment>
<dbReference type="InParanoid" id="A0A371RHL2"/>
<organism evidence="4 5">
    <name type="scientific">Parvularcula marina</name>
    <dbReference type="NCBI Taxonomy" id="2292771"/>
    <lineage>
        <taxon>Bacteria</taxon>
        <taxon>Pseudomonadati</taxon>
        <taxon>Pseudomonadota</taxon>
        <taxon>Alphaproteobacteria</taxon>
        <taxon>Parvularculales</taxon>
        <taxon>Parvularculaceae</taxon>
        <taxon>Parvularcula</taxon>
    </lineage>
</organism>
<gene>
    <name evidence="4" type="ORF">DX908_06315</name>
</gene>
<dbReference type="PANTHER" id="PTHR10963">
    <property type="entry name" value="GLYCOSYL HYDROLASE-RELATED"/>
    <property type="match status" value="1"/>
</dbReference>
<feature type="chain" id="PRO_5016820284" evidence="2">
    <location>
        <begin position="32"/>
        <end position="339"/>
    </location>
</feature>
<dbReference type="GO" id="GO:0005975">
    <property type="term" value="P:carbohydrate metabolic process"/>
    <property type="evidence" value="ECO:0007669"/>
    <property type="project" value="InterPro"/>
</dbReference>
<name>A0A371RHL2_9PROT</name>
<dbReference type="OrthoDB" id="9809583at2"/>
<dbReference type="Pfam" id="PF00722">
    <property type="entry name" value="Glyco_hydro_16"/>
    <property type="match status" value="1"/>
</dbReference>
<protein>
    <submittedName>
        <fullName evidence="4">Glycoside hydrolase family 16 protein</fullName>
    </submittedName>
</protein>
<dbReference type="InterPro" id="IPR050546">
    <property type="entry name" value="Glycosyl_Hydrlase_16"/>
</dbReference>
<feature type="signal peptide" evidence="2">
    <location>
        <begin position="1"/>
        <end position="31"/>
    </location>
</feature>
<evidence type="ECO:0000259" key="3">
    <source>
        <dbReference type="PROSITE" id="PS51762"/>
    </source>
</evidence>
<dbReference type="InterPro" id="IPR013320">
    <property type="entry name" value="ConA-like_dom_sf"/>
</dbReference>
<sequence length="339" mass="38226">MKSSLKRTSVISTFACCASVMGLFCANPFAAANTPKWDVVWSDQFDGTSLDRTKWSPEESCWGGGNNERQCYTDRPENIQVKDGVLRLIARPERFTGPLYPEERNTKGERKFQWYTSGKIRTQGIADWTYGRVSARMKLPAGQGTWPAFWMMPSTSVYGRWPLSGEIDIMEAVNLETPCEECEGEIETRTSGALHFGDVPPNNTYLFSKADEKVQTPPSQEWNTYSIEWAEGVIQWFVNDDLFMRLESDDWHTAAAEAEGRPYAPFDQPFYVMLNLAVGGNLPEKSNGAGFDKKSFPAELLVDWVQVEQCAGDLETGRACLTQQEWNGTPQGPWETMAR</sequence>
<dbReference type="Gene3D" id="2.60.120.200">
    <property type="match status" value="1"/>
</dbReference>
<dbReference type="EMBL" id="QUQO01000001">
    <property type="protein sequence ID" value="RFB04933.1"/>
    <property type="molecule type" value="Genomic_DNA"/>
</dbReference>
<comment type="caution">
    <text evidence="4">The sequence shown here is derived from an EMBL/GenBank/DDBJ whole genome shotgun (WGS) entry which is preliminary data.</text>
</comment>
<feature type="domain" description="GH16" evidence="3">
    <location>
        <begin position="27"/>
        <end position="313"/>
    </location>
</feature>
<evidence type="ECO:0000256" key="2">
    <source>
        <dbReference type="SAM" id="SignalP"/>
    </source>
</evidence>
<dbReference type="PROSITE" id="PS51762">
    <property type="entry name" value="GH16_2"/>
    <property type="match status" value="1"/>
</dbReference>
<dbReference type="AlphaFoldDB" id="A0A371RHL2"/>
<dbReference type="PANTHER" id="PTHR10963:SF55">
    <property type="entry name" value="GLYCOSIDE HYDROLASE FAMILY 16 PROTEIN"/>
    <property type="match status" value="1"/>
</dbReference>
<reference evidence="4 5" key="1">
    <citation type="submission" date="2018-08" db="EMBL/GenBank/DDBJ databases">
        <title>Parvularcula sp. SM1705, isolated from surface water of the South Sea China.</title>
        <authorList>
            <person name="Sun L."/>
        </authorList>
    </citation>
    <scope>NUCLEOTIDE SEQUENCE [LARGE SCALE GENOMIC DNA]</scope>
    <source>
        <strain evidence="4 5">SM1705</strain>
    </source>
</reference>
<keyword evidence="2" id="KW-0732">Signal</keyword>
<evidence type="ECO:0000313" key="4">
    <source>
        <dbReference type="EMBL" id="RFB04933.1"/>
    </source>
</evidence>
<keyword evidence="4" id="KW-0378">Hydrolase</keyword>